<dbReference type="OrthoDB" id="7301144at2"/>
<dbReference type="Proteomes" id="UP000004263">
    <property type="component" value="Unassembled WGS sequence"/>
</dbReference>
<organism evidence="4 5">
    <name type="scientific">Bermanella marisrubri</name>
    <dbReference type="NCBI Taxonomy" id="207949"/>
    <lineage>
        <taxon>Bacteria</taxon>
        <taxon>Pseudomonadati</taxon>
        <taxon>Pseudomonadota</taxon>
        <taxon>Gammaproteobacteria</taxon>
        <taxon>Oceanospirillales</taxon>
        <taxon>Oceanospirillaceae</taxon>
        <taxon>Bermanella</taxon>
    </lineage>
</organism>
<sequence>MTKLTGKVAMVTGAASGIGQSLAIKLASKGCKLALSDLSVDQLQQTVELIQQRSPNTDVKTYALDVADKQAFELHANQVNEDFGQINLLFNNAGVALSSLVSDNKREDFEWLMNINFWGVVNGVESVLPYMKQTESAHIINISSVFGMISISRQSSYNASKFAVRGYTEALAQEMALSHPSIQVSCVHPGGINTNIAKQARISEDEDREELVKSFSKLARTQPEKAADIIIKGVEKNKRRIMVGQDAHLIHFMVRLLGAGYQPLTQWFAKRFDYV</sequence>
<keyword evidence="5" id="KW-1185">Reference proteome</keyword>
<dbReference type="Pfam" id="PF00106">
    <property type="entry name" value="adh_short"/>
    <property type="match status" value="1"/>
</dbReference>
<protein>
    <submittedName>
        <fullName evidence="4">Alcohol dehydrogenase</fullName>
    </submittedName>
</protein>
<dbReference type="Gene3D" id="3.40.50.720">
    <property type="entry name" value="NAD(P)-binding Rossmann-like Domain"/>
    <property type="match status" value="1"/>
</dbReference>
<dbReference type="HOGENOM" id="CLU_010194_2_1_6"/>
<dbReference type="PRINTS" id="PR00081">
    <property type="entry name" value="GDHRDH"/>
</dbReference>
<evidence type="ECO:0000256" key="3">
    <source>
        <dbReference type="RuleBase" id="RU000363"/>
    </source>
</evidence>
<dbReference type="GO" id="GO:0016491">
    <property type="term" value="F:oxidoreductase activity"/>
    <property type="evidence" value="ECO:0007669"/>
    <property type="project" value="UniProtKB-KW"/>
</dbReference>
<dbReference type="AlphaFoldDB" id="Q1N1P3"/>
<dbReference type="STRING" id="207949.RED65_04410"/>
<dbReference type="EMBL" id="AAQH01000009">
    <property type="protein sequence ID" value="EAT12238.1"/>
    <property type="molecule type" value="Genomic_DNA"/>
</dbReference>
<dbReference type="PRINTS" id="PR00080">
    <property type="entry name" value="SDRFAMILY"/>
</dbReference>
<dbReference type="PANTHER" id="PTHR44196">
    <property type="entry name" value="DEHYDROGENASE/REDUCTASE SDR FAMILY MEMBER 7B"/>
    <property type="match status" value="1"/>
</dbReference>
<comment type="similarity">
    <text evidence="1 3">Belongs to the short-chain dehydrogenases/reductases (SDR) family.</text>
</comment>
<proteinExistence type="inferred from homology"/>
<name>Q1N1P3_9GAMM</name>
<dbReference type="PROSITE" id="PS00061">
    <property type="entry name" value="ADH_SHORT"/>
    <property type="match status" value="1"/>
</dbReference>
<dbReference type="InterPro" id="IPR020904">
    <property type="entry name" value="Sc_DH/Rdtase_CS"/>
</dbReference>
<evidence type="ECO:0000256" key="2">
    <source>
        <dbReference type="ARBA" id="ARBA00023002"/>
    </source>
</evidence>
<accession>Q1N1P3</accession>
<comment type="caution">
    <text evidence="4">The sequence shown here is derived from an EMBL/GenBank/DDBJ whole genome shotgun (WGS) entry which is preliminary data.</text>
</comment>
<dbReference type="GO" id="GO:0016020">
    <property type="term" value="C:membrane"/>
    <property type="evidence" value="ECO:0007669"/>
    <property type="project" value="TreeGrafter"/>
</dbReference>
<evidence type="ECO:0000256" key="1">
    <source>
        <dbReference type="ARBA" id="ARBA00006484"/>
    </source>
</evidence>
<dbReference type="InterPro" id="IPR002347">
    <property type="entry name" value="SDR_fam"/>
</dbReference>
<dbReference type="InterPro" id="IPR036291">
    <property type="entry name" value="NAD(P)-bd_dom_sf"/>
</dbReference>
<dbReference type="PANTHER" id="PTHR44196:SF1">
    <property type="entry name" value="DEHYDROGENASE_REDUCTASE SDR FAMILY MEMBER 7B"/>
    <property type="match status" value="1"/>
</dbReference>
<reference evidence="4 5" key="1">
    <citation type="submission" date="2006-03" db="EMBL/GenBank/DDBJ databases">
        <authorList>
            <person name="Pinhassi J."/>
            <person name="Pedros-Alio C."/>
            <person name="Ferriera S."/>
            <person name="Johnson J."/>
            <person name="Kravitz S."/>
            <person name="Halpern A."/>
            <person name="Remington K."/>
            <person name="Beeson K."/>
            <person name="Tran B."/>
            <person name="Rogers Y.-H."/>
            <person name="Friedman R."/>
            <person name="Venter J.C."/>
        </authorList>
    </citation>
    <scope>NUCLEOTIDE SEQUENCE [LARGE SCALE GENOMIC DNA]</scope>
    <source>
        <strain evidence="4 5">RED65</strain>
    </source>
</reference>
<keyword evidence="2" id="KW-0560">Oxidoreductase</keyword>
<evidence type="ECO:0000313" key="5">
    <source>
        <dbReference type="Proteomes" id="UP000004263"/>
    </source>
</evidence>
<dbReference type="SUPFAM" id="SSF51735">
    <property type="entry name" value="NAD(P)-binding Rossmann-fold domains"/>
    <property type="match status" value="1"/>
</dbReference>
<evidence type="ECO:0000313" key="4">
    <source>
        <dbReference type="EMBL" id="EAT12238.1"/>
    </source>
</evidence>
<gene>
    <name evidence="4" type="ORF">RED65_04410</name>
</gene>
<dbReference type="RefSeq" id="WP_007016334.1">
    <property type="nucleotide sequence ID" value="NZ_AAQH01000009.1"/>
</dbReference>